<evidence type="ECO:0000259" key="2">
    <source>
        <dbReference type="PROSITE" id="PS52035"/>
    </source>
</evidence>
<organism evidence="3 4">
    <name type="scientific">Salegentibacter chungangensis</name>
    <dbReference type="NCBI Taxonomy" id="1335724"/>
    <lineage>
        <taxon>Bacteria</taxon>
        <taxon>Pseudomonadati</taxon>
        <taxon>Bacteroidota</taxon>
        <taxon>Flavobacteriia</taxon>
        <taxon>Flavobacteriales</taxon>
        <taxon>Flavobacteriaceae</taxon>
        <taxon>Salegentibacter</taxon>
    </lineage>
</organism>
<dbReference type="Gene3D" id="3.40.630.10">
    <property type="entry name" value="Zn peptidases"/>
    <property type="match status" value="1"/>
</dbReference>
<keyword evidence="3" id="KW-0121">Carboxypeptidase</keyword>
<keyword evidence="4" id="KW-1185">Reference proteome</keyword>
<dbReference type="SUPFAM" id="SSF53187">
    <property type="entry name" value="Zn-dependent exopeptidases"/>
    <property type="match status" value="1"/>
</dbReference>
<gene>
    <name evidence="3" type="ORF">ACFQ3Q_13345</name>
</gene>
<name>A0ABW3NVJ3_9FLAO</name>
<dbReference type="GO" id="GO:0004180">
    <property type="term" value="F:carboxypeptidase activity"/>
    <property type="evidence" value="ECO:0007669"/>
    <property type="project" value="UniProtKB-KW"/>
</dbReference>
<dbReference type="Pfam" id="PF00246">
    <property type="entry name" value="Peptidase_M14"/>
    <property type="match status" value="1"/>
</dbReference>
<keyword evidence="3" id="KW-0645">Protease</keyword>
<evidence type="ECO:0000256" key="1">
    <source>
        <dbReference type="PROSITE-ProRule" id="PRU01379"/>
    </source>
</evidence>
<keyword evidence="3" id="KW-0378">Hydrolase</keyword>
<reference evidence="4" key="1">
    <citation type="journal article" date="2019" name="Int. J. Syst. Evol. Microbiol.">
        <title>The Global Catalogue of Microorganisms (GCM) 10K type strain sequencing project: providing services to taxonomists for standard genome sequencing and annotation.</title>
        <authorList>
            <consortium name="The Broad Institute Genomics Platform"/>
            <consortium name="The Broad Institute Genome Sequencing Center for Infectious Disease"/>
            <person name="Wu L."/>
            <person name="Ma J."/>
        </authorList>
    </citation>
    <scope>NUCLEOTIDE SEQUENCE [LARGE SCALE GENOMIC DNA]</scope>
    <source>
        <strain evidence="4">CCUG 64793</strain>
    </source>
</reference>
<dbReference type="RefSeq" id="WP_380746654.1">
    <property type="nucleotide sequence ID" value="NZ_JBHTLI010000003.1"/>
</dbReference>
<protein>
    <submittedName>
        <fullName evidence="3">M14 family zinc carboxypeptidase</fullName>
    </submittedName>
</protein>
<comment type="caution">
    <text evidence="3">The sequence shown here is derived from an EMBL/GenBank/DDBJ whole genome shotgun (WGS) entry which is preliminary data.</text>
</comment>
<sequence length="491" mass="56032">MRKIIPFRLLIILFVLAGMNINAQNSGFTEKLWKSYDQYKNEKIEIRRFKHKDLVPLLDEFSGHPQFEINKVGESIEGRSLNLISIGNGDTDVFLWSQMHGDESTATMAILDILNFFDSEDFKEEKKVMLDQLRIHFLPMLNPDGAEVFERRNALGVDVNRDALRLQSPESRTLKRVRDSLDADFGFNLHDQSRYYNAERTEKPATISFLAPAFNYEKDINDVRGRSMKLIVEMNKVLQKYAPGQVGRYNDDFEPRAFGDNIQKWGTSTVLIESGGFPGDREKQEIRKLNFIAILSALNSIATGDYENASLAEYETIPNNDRQLFDLKLEGVTYELKGKPYILDLAINLNEQDIDENTDFFYVGRVVDQGDLSTGYAYESFDASGYTLDFGKVYPEVLEDVSDLSDLDFTELLSRGVGYIRLEELPEDHSFTGYPVNLVSEDFSLNKELLPGRNATFFLKKNGETAYVVMNGFLFKPGEAAEQVENGLIFH</sequence>
<dbReference type="Proteomes" id="UP001597131">
    <property type="component" value="Unassembled WGS sequence"/>
</dbReference>
<proteinExistence type="inferred from homology"/>
<dbReference type="EMBL" id="JBHTLI010000003">
    <property type="protein sequence ID" value="MFD1096740.1"/>
    <property type="molecule type" value="Genomic_DNA"/>
</dbReference>
<comment type="similarity">
    <text evidence="1">Belongs to the peptidase M14 family.</text>
</comment>
<evidence type="ECO:0000313" key="3">
    <source>
        <dbReference type="EMBL" id="MFD1096740.1"/>
    </source>
</evidence>
<accession>A0ABW3NVJ3</accession>
<feature type="active site" description="Proton donor/acceptor" evidence="1">
    <location>
        <position position="254"/>
    </location>
</feature>
<evidence type="ECO:0000313" key="4">
    <source>
        <dbReference type="Proteomes" id="UP001597131"/>
    </source>
</evidence>
<dbReference type="InterPro" id="IPR000834">
    <property type="entry name" value="Peptidase_M14"/>
</dbReference>
<dbReference type="PROSITE" id="PS52035">
    <property type="entry name" value="PEPTIDASE_M14"/>
    <property type="match status" value="1"/>
</dbReference>
<feature type="domain" description="Peptidase M14" evidence="2">
    <location>
        <begin position="47"/>
        <end position="301"/>
    </location>
</feature>